<dbReference type="OrthoDB" id="10538890at2759"/>
<sequence length="81" mass="9213">MLPLLTQLTCHPTFIRSLAEGILSKDPRKFPGRRTAHYVQFCMVQTDRQPIGSEKSVKGIQNPFQEHRISEFETIIGKNGS</sequence>
<protein>
    <submittedName>
        <fullName evidence="1">Uncharacterized protein</fullName>
    </submittedName>
</protein>
<dbReference type="Proteomes" id="UP000187455">
    <property type="component" value="Unassembled WGS sequence"/>
</dbReference>
<dbReference type="EMBL" id="LSSL01004201">
    <property type="protein sequence ID" value="OLY79662.1"/>
    <property type="molecule type" value="Genomic_DNA"/>
</dbReference>
<gene>
    <name evidence="1" type="ORF">AYI68_g6265</name>
</gene>
<evidence type="ECO:0000313" key="2">
    <source>
        <dbReference type="Proteomes" id="UP000187455"/>
    </source>
</evidence>
<comment type="caution">
    <text evidence="1">The sequence shown here is derived from an EMBL/GenBank/DDBJ whole genome shotgun (WGS) entry which is preliminary data.</text>
</comment>
<evidence type="ECO:0000313" key="1">
    <source>
        <dbReference type="EMBL" id="OLY79662.1"/>
    </source>
</evidence>
<proteinExistence type="predicted"/>
<keyword evidence="2" id="KW-1185">Reference proteome</keyword>
<reference evidence="1 2" key="1">
    <citation type="journal article" date="2016" name="Mol. Biol. Evol.">
        <title>Genome-Wide Survey of Gut Fungi (Harpellales) Reveals the First Horizontally Transferred Ubiquitin Gene from a Mosquito Host.</title>
        <authorList>
            <person name="Wang Y."/>
            <person name="White M.M."/>
            <person name="Kvist S."/>
            <person name="Moncalvo J.M."/>
        </authorList>
    </citation>
    <scope>NUCLEOTIDE SEQUENCE [LARGE SCALE GENOMIC DNA]</scope>
    <source>
        <strain evidence="1 2">ALG-7-W6</strain>
    </source>
</reference>
<dbReference type="AlphaFoldDB" id="A0A1R0GRY2"/>
<organism evidence="1 2">
    <name type="scientific">Smittium mucronatum</name>
    <dbReference type="NCBI Taxonomy" id="133383"/>
    <lineage>
        <taxon>Eukaryota</taxon>
        <taxon>Fungi</taxon>
        <taxon>Fungi incertae sedis</taxon>
        <taxon>Zoopagomycota</taxon>
        <taxon>Kickxellomycotina</taxon>
        <taxon>Harpellomycetes</taxon>
        <taxon>Harpellales</taxon>
        <taxon>Legeriomycetaceae</taxon>
        <taxon>Smittium</taxon>
    </lineage>
</organism>
<name>A0A1R0GRY2_9FUNG</name>
<accession>A0A1R0GRY2</accession>